<dbReference type="InterPro" id="IPR051081">
    <property type="entry name" value="HTH_MetalResp_TranReg"/>
</dbReference>
<evidence type="ECO:0000313" key="6">
    <source>
        <dbReference type="Proteomes" id="UP001626603"/>
    </source>
</evidence>
<evidence type="ECO:0000313" key="5">
    <source>
        <dbReference type="EMBL" id="WOX56699.1"/>
    </source>
</evidence>
<evidence type="ECO:0000256" key="3">
    <source>
        <dbReference type="ARBA" id="ARBA00023163"/>
    </source>
</evidence>
<keyword evidence="6" id="KW-1185">Reference proteome</keyword>
<dbReference type="PANTHER" id="PTHR33154">
    <property type="entry name" value="TRANSCRIPTIONAL REGULATOR, ARSR FAMILY"/>
    <property type="match status" value="1"/>
</dbReference>
<dbReference type="SUPFAM" id="SSF46785">
    <property type="entry name" value="Winged helix' DNA-binding domain"/>
    <property type="match status" value="1"/>
</dbReference>
<dbReference type="Pfam" id="PF01022">
    <property type="entry name" value="HTH_5"/>
    <property type="match status" value="1"/>
</dbReference>
<evidence type="ECO:0000256" key="1">
    <source>
        <dbReference type="ARBA" id="ARBA00023015"/>
    </source>
</evidence>
<proteinExistence type="predicted"/>
<protein>
    <submittedName>
        <fullName evidence="5">Metalloregulator ArsR/SmtB family transcription factor</fullName>
    </submittedName>
</protein>
<keyword evidence="3" id="KW-0804">Transcription</keyword>
<name>A0ABD8AB12_9EURY</name>
<dbReference type="Gene3D" id="1.10.10.10">
    <property type="entry name" value="Winged helix-like DNA-binding domain superfamily/Winged helix DNA-binding domain"/>
    <property type="match status" value="1"/>
</dbReference>
<evidence type="ECO:0000256" key="2">
    <source>
        <dbReference type="ARBA" id="ARBA00023125"/>
    </source>
</evidence>
<keyword evidence="1" id="KW-0805">Transcription regulation</keyword>
<dbReference type="EMBL" id="CP137641">
    <property type="protein sequence ID" value="WOX56699.1"/>
    <property type="molecule type" value="Genomic_DNA"/>
</dbReference>
<evidence type="ECO:0000259" key="4">
    <source>
        <dbReference type="PROSITE" id="PS50987"/>
    </source>
</evidence>
<dbReference type="PANTHER" id="PTHR33154:SF33">
    <property type="entry name" value="TRANSCRIPTIONAL REPRESSOR SDPR"/>
    <property type="match status" value="1"/>
</dbReference>
<dbReference type="PROSITE" id="PS50987">
    <property type="entry name" value="HTH_ARSR_2"/>
    <property type="match status" value="1"/>
</dbReference>
<dbReference type="Proteomes" id="UP001626603">
    <property type="component" value="Chromosome"/>
</dbReference>
<dbReference type="GO" id="GO:0003677">
    <property type="term" value="F:DNA binding"/>
    <property type="evidence" value="ECO:0007669"/>
    <property type="project" value="UniProtKB-KW"/>
</dbReference>
<dbReference type="NCBIfam" id="NF033788">
    <property type="entry name" value="HTH_metalloreg"/>
    <property type="match status" value="1"/>
</dbReference>
<feature type="domain" description="HTH arsR-type" evidence="4">
    <location>
        <begin position="1"/>
        <end position="90"/>
    </location>
</feature>
<dbReference type="AlphaFoldDB" id="A0ABD8AB12"/>
<dbReference type="InterPro" id="IPR011991">
    <property type="entry name" value="ArsR-like_HTH"/>
</dbReference>
<gene>
    <name evidence="5" type="ORF">R6Y95_03715</name>
</gene>
<dbReference type="CDD" id="cd00090">
    <property type="entry name" value="HTH_ARSR"/>
    <property type="match status" value="1"/>
</dbReference>
<organism evidence="5 6">
    <name type="scientific">Methanoculleus palmolei</name>
    <dbReference type="NCBI Taxonomy" id="72612"/>
    <lineage>
        <taxon>Archaea</taxon>
        <taxon>Methanobacteriati</taxon>
        <taxon>Methanobacteriota</taxon>
        <taxon>Stenosarchaea group</taxon>
        <taxon>Methanomicrobia</taxon>
        <taxon>Methanomicrobiales</taxon>
        <taxon>Methanomicrobiaceae</taxon>
        <taxon>Methanoculleus</taxon>
    </lineage>
</organism>
<accession>A0ABD8AB12</accession>
<keyword evidence="2" id="KW-0238">DNA-binding</keyword>
<dbReference type="PRINTS" id="PR00778">
    <property type="entry name" value="HTHARSR"/>
</dbReference>
<dbReference type="SMART" id="SM00418">
    <property type="entry name" value="HTH_ARSR"/>
    <property type="match status" value="1"/>
</dbReference>
<dbReference type="InterPro" id="IPR036390">
    <property type="entry name" value="WH_DNA-bd_sf"/>
</dbReference>
<sequence length="97" mass="10682">MQGRIKLLKALADETRIKIVQCLMDGERCACTLVPAVGKAQPTVSQHLRVLEEAGVLESRRDGVNIWYRIRSGQAVQILEILDIQKIEVPISCGGSP</sequence>
<reference evidence="5 6" key="1">
    <citation type="submission" date="2023-10" db="EMBL/GenBank/DDBJ databases">
        <title>The complete genome sequence of Methanoculleus palmolei DSM 4273.</title>
        <authorList>
            <person name="Lai S.-J."/>
            <person name="You Y.-T."/>
            <person name="Chen S.-C."/>
        </authorList>
    </citation>
    <scope>NUCLEOTIDE SEQUENCE [LARGE SCALE GENOMIC DNA]</scope>
    <source>
        <strain evidence="5 6">DSM 4273</strain>
    </source>
</reference>
<dbReference type="InterPro" id="IPR001845">
    <property type="entry name" value="HTH_ArsR_DNA-bd_dom"/>
</dbReference>
<dbReference type="InterPro" id="IPR036388">
    <property type="entry name" value="WH-like_DNA-bd_sf"/>
</dbReference>